<dbReference type="PANTHER" id="PTHR11469:SF1">
    <property type="entry name" value="GLUCOSE-6-PHOSPHATE ISOMERASE"/>
    <property type="match status" value="1"/>
</dbReference>
<dbReference type="PRINTS" id="PR00662">
    <property type="entry name" value="G6PISOMERASE"/>
</dbReference>
<evidence type="ECO:0000313" key="8">
    <source>
        <dbReference type="EMBL" id="HER43950.1"/>
    </source>
</evidence>
<dbReference type="InterPro" id="IPR001672">
    <property type="entry name" value="G6P_Isomerase"/>
</dbReference>
<evidence type="ECO:0000256" key="5">
    <source>
        <dbReference type="ARBA" id="ARBA00023235"/>
    </source>
</evidence>
<dbReference type="Proteomes" id="UP000886069">
    <property type="component" value="Unassembled WGS sequence"/>
</dbReference>
<dbReference type="EMBL" id="DSEC01000408">
    <property type="protein sequence ID" value="HER43950.1"/>
    <property type="molecule type" value="Genomic_DNA"/>
</dbReference>
<comment type="catalytic activity">
    <reaction evidence="6 7">
        <text>alpha-D-glucose 6-phosphate = beta-D-fructose 6-phosphate</text>
        <dbReference type="Rhea" id="RHEA:11816"/>
        <dbReference type="ChEBI" id="CHEBI:57634"/>
        <dbReference type="ChEBI" id="CHEBI:58225"/>
        <dbReference type="EC" id="5.3.1.9"/>
    </reaction>
</comment>
<dbReference type="InterPro" id="IPR046348">
    <property type="entry name" value="SIS_dom_sf"/>
</dbReference>
<evidence type="ECO:0000256" key="3">
    <source>
        <dbReference type="ARBA" id="ARBA00022490"/>
    </source>
</evidence>
<dbReference type="EC" id="5.3.1.9" evidence="6"/>
<keyword evidence="4 6" id="KW-0324">Glycolysis</keyword>
<dbReference type="GO" id="GO:0051156">
    <property type="term" value="P:glucose 6-phosphate metabolic process"/>
    <property type="evidence" value="ECO:0007669"/>
    <property type="project" value="TreeGrafter"/>
</dbReference>
<dbReference type="GO" id="GO:0006094">
    <property type="term" value="P:gluconeogenesis"/>
    <property type="evidence" value="ECO:0007669"/>
    <property type="project" value="UniProtKB-UniRule"/>
</dbReference>
<dbReference type="CDD" id="cd05016">
    <property type="entry name" value="SIS_PGI_2"/>
    <property type="match status" value="1"/>
</dbReference>
<comment type="caution">
    <text evidence="6">Lacks conserved residue(s) required for the propagation of feature annotation.</text>
</comment>
<dbReference type="Gene3D" id="3.40.50.10490">
    <property type="entry name" value="Glucose-6-phosphate isomerase like protein, domain 1"/>
    <property type="match status" value="2"/>
</dbReference>
<feature type="active site" evidence="6">
    <location>
        <position position="411"/>
    </location>
</feature>
<accession>A0A7V2AVC8</accession>
<dbReference type="InterPro" id="IPR035482">
    <property type="entry name" value="SIS_PGI_2"/>
</dbReference>
<dbReference type="CDD" id="cd05015">
    <property type="entry name" value="SIS_PGI_1"/>
    <property type="match status" value="1"/>
</dbReference>
<dbReference type="GO" id="GO:0005829">
    <property type="term" value="C:cytosol"/>
    <property type="evidence" value="ECO:0007669"/>
    <property type="project" value="TreeGrafter"/>
</dbReference>
<evidence type="ECO:0000256" key="6">
    <source>
        <dbReference type="HAMAP-Rule" id="MF_00473"/>
    </source>
</evidence>
<comment type="function">
    <text evidence="6">Catalyzes the reversible isomerization of glucose-6-phosphate to fructose-6-phosphate.</text>
</comment>
<protein>
    <recommendedName>
        <fullName evidence="6">Glucose-6-phosphate isomerase</fullName>
        <shortName evidence="6">GPI</shortName>
        <ecNumber evidence="6">5.3.1.9</ecNumber>
    </recommendedName>
    <alternativeName>
        <fullName evidence="6">Phosphoglucose isomerase</fullName>
        <shortName evidence="6">PGI</shortName>
    </alternativeName>
    <alternativeName>
        <fullName evidence="6">Phosphohexose isomerase</fullName>
        <shortName evidence="6">PHI</shortName>
    </alternativeName>
</protein>
<dbReference type="GO" id="GO:0097367">
    <property type="term" value="F:carbohydrate derivative binding"/>
    <property type="evidence" value="ECO:0007669"/>
    <property type="project" value="InterPro"/>
</dbReference>
<evidence type="ECO:0000256" key="7">
    <source>
        <dbReference type="RuleBase" id="RU000612"/>
    </source>
</evidence>
<gene>
    <name evidence="6" type="primary">pgi</name>
    <name evidence="8" type="ORF">ENO08_05775</name>
</gene>
<comment type="pathway">
    <text evidence="6">Carbohydrate biosynthesis; gluconeogenesis.</text>
</comment>
<dbReference type="GO" id="GO:0004347">
    <property type="term" value="F:glucose-6-phosphate isomerase activity"/>
    <property type="evidence" value="ECO:0007669"/>
    <property type="project" value="UniProtKB-UniRule"/>
</dbReference>
<keyword evidence="2 6" id="KW-0312">Gluconeogenesis</keyword>
<keyword evidence="3 6" id="KW-0963">Cytoplasm</keyword>
<dbReference type="InterPro" id="IPR035476">
    <property type="entry name" value="SIS_PGI_1"/>
</dbReference>
<dbReference type="GO" id="GO:0006096">
    <property type="term" value="P:glycolytic process"/>
    <property type="evidence" value="ECO:0007669"/>
    <property type="project" value="UniProtKB-UniRule"/>
</dbReference>
<comment type="subcellular location">
    <subcellularLocation>
        <location evidence="6">Cytoplasm</location>
    </subcellularLocation>
</comment>
<keyword evidence="5 6" id="KW-0413">Isomerase</keyword>
<dbReference type="GO" id="GO:0048029">
    <property type="term" value="F:monosaccharide binding"/>
    <property type="evidence" value="ECO:0007669"/>
    <property type="project" value="TreeGrafter"/>
</dbReference>
<dbReference type="UniPathway" id="UPA00138"/>
<dbReference type="PANTHER" id="PTHR11469">
    <property type="entry name" value="GLUCOSE-6-PHOSPHATE ISOMERASE"/>
    <property type="match status" value="1"/>
</dbReference>
<dbReference type="PROSITE" id="PS51463">
    <property type="entry name" value="P_GLUCOSE_ISOMERASE_3"/>
    <property type="match status" value="1"/>
</dbReference>
<dbReference type="Pfam" id="PF00342">
    <property type="entry name" value="PGI"/>
    <property type="match status" value="2"/>
</dbReference>
<dbReference type="HAMAP" id="MF_00473">
    <property type="entry name" value="G6P_isomerase"/>
    <property type="match status" value="1"/>
</dbReference>
<dbReference type="AlphaFoldDB" id="A0A7V2AVC8"/>
<evidence type="ECO:0000256" key="1">
    <source>
        <dbReference type="ARBA" id="ARBA00006604"/>
    </source>
</evidence>
<dbReference type="UniPathway" id="UPA00109">
    <property type="reaction ID" value="UER00181"/>
</dbReference>
<evidence type="ECO:0000256" key="4">
    <source>
        <dbReference type="ARBA" id="ARBA00023152"/>
    </source>
</evidence>
<sequence>MIRFDGGNTDTFLKESVLEGSLERGLAALDEILARRGPGREMLGWLDLPGMPDGGLRRIEDTAARIRDENDCLVVVGIGGSYLGARAAIDALPEEALFPVLFAGHNLSSDYHARLLDELENRRYALCVISKSGTTTEPAIAFRILERRLVERLGRSEASKRIIAVTDPAAGALRSAAEREGFAAFAIPPDVGGRYSVLSPVGLVPCAAAGIPVRDLLRGAAEAMDRCTRRGPGNEAVQYAARRSALFEGGTAIEVLSTFNPELDTFCEWWKQLAGESEGKEGKGLFPASAVMTTDLHSLGQYLQEGPRHLLETCLVADEPRRTVVIPPAGDDRDGLEYLAGRTMSEINEKAFEGTRAAHQAGGLPVMTIELPAVTPAAIGALFVFFEIAVAVSGRILGINPFDQPGVDEYKRRMFDLLGKPGSER</sequence>
<dbReference type="FunFam" id="3.40.50.10490:FF:000016">
    <property type="entry name" value="Glucose-6-phosphate isomerase"/>
    <property type="match status" value="1"/>
</dbReference>
<reference evidence="8" key="1">
    <citation type="journal article" date="2020" name="mSystems">
        <title>Genome- and Community-Level Interaction Insights into Carbon Utilization and Element Cycling Functions of Hydrothermarchaeota in Hydrothermal Sediment.</title>
        <authorList>
            <person name="Zhou Z."/>
            <person name="Liu Y."/>
            <person name="Xu W."/>
            <person name="Pan J."/>
            <person name="Luo Z.H."/>
            <person name="Li M."/>
        </authorList>
    </citation>
    <scope>NUCLEOTIDE SEQUENCE [LARGE SCALE GENOMIC DNA]</scope>
    <source>
        <strain evidence="8">SpSt-1233</strain>
    </source>
</reference>
<dbReference type="SUPFAM" id="SSF53697">
    <property type="entry name" value="SIS domain"/>
    <property type="match status" value="1"/>
</dbReference>
<dbReference type="NCBIfam" id="NF010697">
    <property type="entry name" value="PRK14097.1"/>
    <property type="match status" value="1"/>
</dbReference>
<comment type="pathway">
    <text evidence="6 7">Carbohydrate degradation; glycolysis; D-glyceraldehyde 3-phosphate and glycerone phosphate from D-glucose: step 2/4.</text>
</comment>
<comment type="caution">
    <text evidence="8">The sequence shown here is derived from an EMBL/GenBank/DDBJ whole genome shotgun (WGS) entry which is preliminary data.</text>
</comment>
<name>A0A7V2AVC8_UNCEI</name>
<organism evidence="8">
    <name type="scientific">Eiseniibacteriota bacterium</name>
    <dbReference type="NCBI Taxonomy" id="2212470"/>
    <lineage>
        <taxon>Bacteria</taxon>
        <taxon>Candidatus Eiseniibacteriota</taxon>
    </lineage>
</organism>
<evidence type="ECO:0000256" key="2">
    <source>
        <dbReference type="ARBA" id="ARBA00022432"/>
    </source>
</evidence>
<proteinExistence type="inferred from homology"/>
<feature type="active site" description="Proton donor" evidence="6">
    <location>
        <position position="276"/>
    </location>
</feature>
<comment type="similarity">
    <text evidence="1 6 7">Belongs to the GPI family.</text>
</comment>